<dbReference type="InterPro" id="IPR011991">
    <property type="entry name" value="ArsR-like_HTH"/>
</dbReference>
<dbReference type="PROSITE" id="PS50995">
    <property type="entry name" value="HTH_MARR_2"/>
    <property type="match status" value="1"/>
</dbReference>
<evidence type="ECO:0000313" key="3">
    <source>
        <dbReference type="Proteomes" id="UP001612812"/>
    </source>
</evidence>
<dbReference type="PANTHER" id="PTHR33164:SF43">
    <property type="entry name" value="HTH-TYPE TRANSCRIPTIONAL REPRESSOR YETL"/>
    <property type="match status" value="1"/>
</dbReference>
<dbReference type="PANTHER" id="PTHR33164">
    <property type="entry name" value="TRANSCRIPTIONAL REGULATOR, MARR FAMILY"/>
    <property type="match status" value="1"/>
</dbReference>
<comment type="caution">
    <text evidence="2">The sequence shown here is derived from an EMBL/GenBank/DDBJ whole genome shotgun (WGS) entry which is preliminary data.</text>
</comment>
<keyword evidence="3" id="KW-1185">Reference proteome</keyword>
<dbReference type="Pfam" id="PF12802">
    <property type="entry name" value="MarR_2"/>
    <property type="match status" value="1"/>
</dbReference>
<dbReference type="InterPro" id="IPR036388">
    <property type="entry name" value="WH-like_DNA-bd_sf"/>
</dbReference>
<reference evidence="2 3" key="1">
    <citation type="submission" date="2024-10" db="EMBL/GenBank/DDBJ databases">
        <title>The Natural Products Discovery Center: Release of the First 8490 Sequenced Strains for Exploring Actinobacteria Biosynthetic Diversity.</title>
        <authorList>
            <person name="Kalkreuter E."/>
            <person name="Kautsar S.A."/>
            <person name="Yang D."/>
            <person name="Bader C.D."/>
            <person name="Teijaro C.N."/>
            <person name="Fluegel L."/>
            <person name="Davis C.M."/>
            <person name="Simpson J.R."/>
            <person name="Lauterbach L."/>
            <person name="Steele A.D."/>
            <person name="Gui C."/>
            <person name="Meng S."/>
            <person name="Li G."/>
            <person name="Viehrig K."/>
            <person name="Ye F."/>
            <person name="Su P."/>
            <person name="Kiefer A.F."/>
            <person name="Nichols A."/>
            <person name="Cepeda A.J."/>
            <person name="Yan W."/>
            <person name="Fan B."/>
            <person name="Jiang Y."/>
            <person name="Adhikari A."/>
            <person name="Zheng C.-J."/>
            <person name="Schuster L."/>
            <person name="Cowan T.M."/>
            <person name="Smanski M.J."/>
            <person name="Chevrette M.G."/>
            <person name="De Carvalho L.P.S."/>
            <person name="Shen B."/>
        </authorList>
    </citation>
    <scope>NUCLEOTIDE SEQUENCE [LARGE SCALE GENOMIC DNA]</scope>
    <source>
        <strain evidence="2 3">NPDC049845</strain>
    </source>
</reference>
<sequence length="138" mass="15129">MSETTSAAETFAGLVRVVHQISLAGAQELRAHGLTPAQYQVLVLLHRRPRATQRELTEVLGVTKGNVSQLLSRLAEAGLLDRTPEGAANRVGLTDRGRRLVRELIPAHQEFLNQSFSALDDEELGTLARLVTKLEARL</sequence>
<dbReference type="SMART" id="SM00347">
    <property type="entry name" value="HTH_MARR"/>
    <property type="match status" value="1"/>
</dbReference>
<dbReference type="EMBL" id="JBITLE010000004">
    <property type="protein sequence ID" value="MFI7263257.1"/>
    <property type="molecule type" value="Genomic_DNA"/>
</dbReference>
<protein>
    <submittedName>
        <fullName evidence="2">MarR family winged helix-turn-helix transcriptional regulator</fullName>
    </submittedName>
</protein>
<dbReference type="CDD" id="cd00090">
    <property type="entry name" value="HTH_ARSR"/>
    <property type="match status" value="1"/>
</dbReference>
<dbReference type="Gene3D" id="1.10.10.10">
    <property type="entry name" value="Winged helix-like DNA-binding domain superfamily/Winged helix DNA-binding domain"/>
    <property type="match status" value="1"/>
</dbReference>
<dbReference type="InterPro" id="IPR036390">
    <property type="entry name" value="WH_DNA-bd_sf"/>
</dbReference>
<dbReference type="PRINTS" id="PR00598">
    <property type="entry name" value="HTHMARR"/>
</dbReference>
<evidence type="ECO:0000313" key="2">
    <source>
        <dbReference type="EMBL" id="MFI7263257.1"/>
    </source>
</evidence>
<accession>A0ABW7ZK84</accession>
<dbReference type="RefSeq" id="WP_396754806.1">
    <property type="nucleotide sequence ID" value="NZ_JBITLA010000004.1"/>
</dbReference>
<feature type="domain" description="HTH marR-type" evidence="1">
    <location>
        <begin position="1"/>
        <end position="136"/>
    </location>
</feature>
<dbReference type="SUPFAM" id="SSF46785">
    <property type="entry name" value="Winged helix' DNA-binding domain"/>
    <property type="match status" value="1"/>
</dbReference>
<evidence type="ECO:0000259" key="1">
    <source>
        <dbReference type="PROSITE" id="PS50995"/>
    </source>
</evidence>
<dbReference type="Proteomes" id="UP001612812">
    <property type="component" value="Unassembled WGS sequence"/>
</dbReference>
<name>A0ABW7ZK84_9ACTN</name>
<dbReference type="InterPro" id="IPR039422">
    <property type="entry name" value="MarR/SlyA-like"/>
</dbReference>
<dbReference type="InterPro" id="IPR000835">
    <property type="entry name" value="HTH_MarR-typ"/>
</dbReference>
<gene>
    <name evidence="2" type="ORF">ACIBP4_13285</name>
</gene>
<proteinExistence type="predicted"/>
<organism evidence="2 3">
    <name type="scientific">Micromonospora maritima</name>
    <dbReference type="NCBI Taxonomy" id="986711"/>
    <lineage>
        <taxon>Bacteria</taxon>
        <taxon>Bacillati</taxon>
        <taxon>Actinomycetota</taxon>
        <taxon>Actinomycetes</taxon>
        <taxon>Micromonosporales</taxon>
        <taxon>Micromonosporaceae</taxon>
        <taxon>Micromonospora</taxon>
    </lineage>
</organism>